<proteinExistence type="inferred from homology"/>
<name>A0A0H3KZN1_PANAA</name>
<feature type="active site" evidence="7">
    <location>
        <position position="111"/>
    </location>
</feature>
<dbReference type="EMBL" id="AP012032">
    <property type="protein sequence ID" value="BAK12520.1"/>
    <property type="molecule type" value="Genomic_DNA"/>
</dbReference>
<comment type="similarity">
    <text evidence="2 7">Belongs to the SprT family.</text>
</comment>
<keyword evidence="6 7" id="KW-0862">Zinc</keyword>
<evidence type="ECO:0000256" key="4">
    <source>
        <dbReference type="ARBA" id="ARBA00022490"/>
    </source>
</evidence>
<dbReference type="Pfam" id="PF10263">
    <property type="entry name" value="SprT-like"/>
    <property type="match status" value="1"/>
</dbReference>
<keyword evidence="4 7" id="KW-0963">Cytoplasm</keyword>
<evidence type="ECO:0000256" key="2">
    <source>
        <dbReference type="ARBA" id="ARBA00006591"/>
    </source>
</evidence>
<dbReference type="PANTHER" id="PTHR38773:SF1">
    <property type="entry name" value="PROTEIN SPRT"/>
    <property type="match status" value="1"/>
</dbReference>
<organism evidence="9 10">
    <name type="scientific">Pantoea ananatis (strain AJ13355)</name>
    <dbReference type="NCBI Taxonomy" id="932677"/>
    <lineage>
        <taxon>Bacteria</taxon>
        <taxon>Pseudomonadati</taxon>
        <taxon>Pseudomonadota</taxon>
        <taxon>Gammaproteobacteria</taxon>
        <taxon>Enterobacterales</taxon>
        <taxon>Erwiniaceae</taxon>
        <taxon>Pantoea</taxon>
    </lineage>
</organism>
<dbReference type="Pfam" id="PF17283">
    <property type="entry name" value="Zn_ribbon_SprT"/>
    <property type="match status" value="1"/>
</dbReference>
<gene>
    <name evidence="7 9" type="primary">sprT</name>
    <name evidence="9" type="ordered locus">PAJ_2440</name>
</gene>
<evidence type="ECO:0000313" key="10">
    <source>
        <dbReference type="Proteomes" id="UP000006690"/>
    </source>
</evidence>
<dbReference type="InterPro" id="IPR035240">
    <property type="entry name" value="SprT_Zn_ribbon"/>
</dbReference>
<evidence type="ECO:0000313" key="9">
    <source>
        <dbReference type="EMBL" id="BAK12520.1"/>
    </source>
</evidence>
<evidence type="ECO:0000256" key="6">
    <source>
        <dbReference type="ARBA" id="ARBA00022833"/>
    </source>
</evidence>
<evidence type="ECO:0000256" key="1">
    <source>
        <dbReference type="ARBA" id="ARBA00004496"/>
    </source>
</evidence>
<dbReference type="NCBIfam" id="NF003421">
    <property type="entry name" value="PRK04860.1"/>
    <property type="match status" value="1"/>
</dbReference>
<dbReference type="HOGENOM" id="CLU_113336_0_1_6"/>
<feature type="binding site" evidence="7">
    <location>
        <position position="114"/>
    </location>
    <ligand>
        <name>Zn(2+)</name>
        <dbReference type="ChEBI" id="CHEBI:29105"/>
    </ligand>
</feature>
<dbReference type="PANTHER" id="PTHR38773">
    <property type="entry name" value="PROTEIN SPRT"/>
    <property type="match status" value="1"/>
</dbReference>
<protein>
    <recommendedName>
        <fullName evidence="3 7">Protein SprT</fullName>
    </recommendedName>
</protein>
<feature type="domain" description="SprT-like" evidence="8">
    <location>
        <begin position="48"/>
        <end position="197"/>
    </location>
</feature>
<dbReference type="GO" id="GO:0005737">
    <property type="term" value="C:cytoplasm"/>
    <property type="evidence" value="ECO:0007669"/>
    <property type="project" value="UniProtKB-SubCell"/>
</dbReference>
<evidence type="ECO:0000259" key="8">
    <source>
        <dbReference type="SMART" id="SM00731"/>
    </source>
</evidence>
<evidence type="ECO:0000256" key="5">
    <source>
        <dbReference type="ARBA" id="ARBA00022723"/>
    </source>
</evidence>
<dbReference type="SMART" id="SM00731">
    <property type="entry name" value="SprT"/>
    <property type="match status" value="1"/>
</dbReference>
<dbReference type="InterPro" id="IPR006640">
    <property type="entry name" value="SprT-like_domain"/>
</dbReference>
<keyword evidence="5 7" id="KW-0479">Metal-binding</keyword>
<dbReference type="GO" id="GO:0008270">
    <property type="term" value="F:zinc ion binding"/>
    <property type="evidence" value="ECO:0007669"/>
    <property type="project" value="UniProtKB-UniRule"/>
</dbReference>
<dbReference type="HAMAP" id="MF_00746">
    <property type="entry name" value="SprT"/>
    <property type="match status" value="1"/>
</dbReference>
<dbReference type="eggNOG" id="COG3091">
    <property type="taxonomic scope" value="Bacteria"/>
</dbReference>
<sequence>MSARQVRRVRLFCRTYIAVELSSTPLPLMLSAMKTSRLPIALQQAVMRALRSGLERANEKLEQHYPEPRLVYQQRGTAAGTAWLEKWEIRLNPVLLMENQQAFIDEVVPHELAHLLVWKTFGRVAPHGKEWKWMMETVLGVPARRTHQFEVESVRSRTFAYRCQCQQHQLTVRRHNRVVRGESEYRCVHCGSLLKAEVFPLS</sequence>
<evidence type="ECO:0000256" key="3">
    <source>
        <dbReference type="ARBA" id="ARBA00020082"/>
    </source>
</evidence>
<dbReference type="GO" id="GO:0006950">
    <property type="term" value="P:response to stress"/>
    <property type="evidence" value="ECO:0007669"/>
    <property type="project" value="UniProtKB-ARBA"/>
</dbReference>
<reference evidence="10" key="1">
    <citation type="journal article" date="2012" name="Appl. Microbiol. Biotechnol.">
        <title>The complete genome sequence of Pantoea ananatis AJ13355, an organism with great biotechnological potential.</title>
        <authorList>
            <person name="Hara Y."/>
            <person name="Kadotani N."/>
            <person name="Izui H."/>
            <person name="Katashkina J.I."/>
            <person name="Kuvaeva T.M."/>
            <person name="Andreeva I.G."/>
            <person name="Golubeva L.I."/>
            <person name="Malko D.B."/>
            <person name="Makeev V.J."/>
            <person name="Mashko S.V."/>
            <person name="Kozlov Y.I."/>
        </authorList>
    </citation>
    <scope>NUCLEOTIDE SEQUENCE [LARGE SCALE GENOMIC DNA]</scope>
    <source>
        <strain evidence="10">AJ13355</strain>
    </source>
</reference>
<dbReference type="AlphaFoldDB" id="A0A0H3KZN1"/>
<evidence type="ECO:0000256" key="7">
    <source>
        <dbReference type="HAMAP-Rule" id="MF_00746"/>
    </source>
</evidence>
<feature type="binding site" evidence="7">
    <location>
        <position position="110"/>
    </location>
    <ligand>
        <name>Zn(2+)</name>
        <dbReference type="ChEBI" id="CHEBI:29105"/>
    </ligand>
</feature>
<comment type="cofactor">
    <cofactor evidence="7">
        <name>Zn(2+)</name>
        <dbReference type="ChEBI" id="CHEBI:29105"/>
    </cofactor>
    <text evidence="7">Binds 1 zinc ion.</text>
</comment>
<accession>A0A0H3KZN1</accession>
<dbReference type="Proteomes" id="UP000006690">
    <property type="component" value="Chromosome"/>
</dbReference>
<dbReference type="KEGG" id="paj:PAJ_2440"/>
<dbReference type="InterPro" id="IPR023483">
    <property type="entry name" value="Uncharacterised_SprT"/>
</dbReference>
<dbReference type="PATRIC" id="fig|932677.3.peg.2817"/>
<comment type="subcellular location">
    <subcellularLocation>
        <location evidence="1 7">Cytoplasm</location>
    </subcellularLocation>
</comment>